<dbReference type="RefSeq" id="WP_084189786.1">
    <property type="nucleotide sequence ID" value="NZ_CP048103.1"/>
</dbReference>
<feature type="domain" description="Four-carbon acid sugar kinase N-terminal" evidence="7">
    <location>
        <begin position="41"/>
        <end position="281"/>
    </location>
</feature>
<dbReference type="Proteomes" id="UP000186795">
    <property type="component" value="Unassembled WGS sequence"/>
</dbReference>
<evidence type="ECO:0000256" key="2">
    <source>
        <dbReference type="ARBA" id="ARBA00022679"/>
    </source>
</evidence>
<dbReference type="Pfam" id="PF07005">
    <property type="entry name" value="SBD_N"/>
    <property type="match status" value="1"/>
</dbReference>
<evidence type="ECO:0000256" key="5">
    <source>
        <dbReference type="ARBA" id="ARBA00022840"/>
    </source>
</evidence>
<dbReference type="SUPFAM" id="SSF142764">
    <property type="entry name" value="YgbK-like"/>
    <property type="match status" value="1"/>
</dbReference>
<comment type="similarity">
    <text evidence="1">Belongs to the four-carbon acid sugar kinase family.</text>
</comment>
<dbReference type="Gene3D" id="3.40.980.20">
    <property type="entry name" value="Four-carbon acid sugar kinase, nucleotide binding domain"/>
    <property type="match status" value="1"/>
</dbReference>
<keyword evidence="4" id="KW-0418">Kinase</keyword>
<dbReference type="InterPro" id="IPR042213">
    <property type="entry name" value="NBD_C_sf"/>
</dbReference>
<protein>
    <submittedName>
        <fullName evidence="9">Uncharacterized conserved protein YgbK, DUF1537 family</fullName>
    </submittedName>
</protein>
<dbReference type="InterPro" id="IPR037051">
    <property type="entry name" value="4-carb_acid_sugar_kinase_N_sf"/>
</dbReference>
<evidence type="ECO:0000259" key="7">
    <source>
        <dbReference type="Pfam" id="PF07005"/>
    </source>
</evidence>
<keyword evidence="6" id="KW-0119">Carbohydrate metabolism</keyword>
<organism evidence="9 10">
    <name type="scientific">Kroppenstedtia eburnea</name>
    <dbReference type="NCBI Taxonomy" id="714067"/>
    <lineage>
        <taxon>Bacteria</taxon>
        <taxon>Bacillati</taxon>
        <taxon>Bacillota</taxon>
        <taxon>Bacilli</taxon>
        <taxon>Bacillales</taxon>
        <taxon>Thermoactinomycetaceae</taxon>
        <taxon>Kroppenstedtia</taxon>
    </lineage>
</organism>
<keyword evidence="5" id="KW-0067">ATP-binding</keyword>
<evidence type="ECO:0000259" key="8">
    <source>
        <dbReference type="Pfam" id="PF17042"/>
    </source>
</evidence>
<dbReference type="Gene3D" id="3.40.50.10840">
    <property type="entry name" value="Putative sugar-binding, N-terminal domain"/>
    <property type="match status" value="1"/>
</dbReference>
<keyword evidence="3" id="KW-0547">Nucleotide-binding</keyword>
<dbReference type="GO" id="GO:0005524">
    <property type="term" value="F:ATP binding"/>
    <property type="evidence" value="ECO:0007669"/>
    <property type="project" value="UniProtKB-KW"/>
</dbReference>
<name>A0A1N7IYX6_9BACL</name>
<proteinExistence type="inferred from homology"/>
<evidence type="ECO:0000313" key="10">
    <source>
        <dbReference type="Proteomes" id="UP000186795"/>
    </source>
</evidence>
<dbReference type="Pfam" id="PF17042">
    <property type="entry name" value="NBD_C"/>
    <property type="match status" value="1"/>
</dbReference>
<evidence type="ECO:0000256" key="6">
    <source>
        <dbReference type="ARBA" id="ARBA00023277"/>
    </source>
</evidence>
<keyword evidence="2" id="KW-0808">Transferase</keyword>
<dbReference type="AlphaFoldDB" id="A0A1N7IYX6"/>
<evidence type="ECO:0000313" key="9">
    <source>
        <dbReference type="EMBL" id="SIS42303.1"/>
    </source>
</evidence>
<reference evidence="10" key="1">
    <citation type="submission" date="2017-01" db="EMBL/GenBank/DDBJ databases">
        <authorList>
            <person name="Varghese N."/>
            <person name="Submissions S."/>
        </authorList>
    </citation>
    <scope>NUCLEOTIDE SEQUENCE [LARGE SCALE GENOMIC DNA]</scope>
    <source>
        <strain evidence="10">DSM 45196</strain>
    </source>
</reference>
<feature type="domain" description="Four-carbon acid sugar kinase nucleotide binding" evidence="8">
    <location>
        <begin position="307"/>
        <end position="468"/>
    </location>
</feature>
<keyword evidence="10" id="KW-1185">Reference proteome</keyword>
<evidence type="ECO:0000256" key="3">
    <source>
        <dbReference type="ARBA" id="ARBA00022741"/>
    </source>
</evidence>
<dbReference type="GO" id="GO:0016301">
    <property type="term" value="F:kinase activity"/>
    <property type="evidence" value="ECO:0007669"/>
    <property type="project" value="UniProtKB-KW"/>
</dbReference>
<gene>
    <name evidence="9" type="ORF">SAMN05421790_101531</name>
</gene>
<dbReference type="InterPro" id="IPR010737">
    <property type="entry name" value="4-carb_acid_sugar_kinase_N"/>
</dbReference>
<dbReference type="OrthoDB" id="153193at2"/>
<accession>A0A1N7IYX6</accession>
<dbReference type="InterPro" id="IPR031475">
    <property type="entry name" value="NBD_C"/>
</dbReference>
<evidence type="ECO:0000256" key="4">
    <source>
        <dbReference type="ARBA" id="ARBA00022777"/>
    </source>
</evidence>
<evidence type="ECO:0000256" key="1">
    <source>
        <dbReference type="ARBA" id="ARBA00005715"/>
    </source>
</evidence>
<dbReference type="EMBL" id="FTOD01000001">
    <property type="protein sequence ID" value="SIS42303.1"/>
    <property type="molecule type" value="Genomic_DNA"/>
</dbReference>
<sequence length="482" mass="53407">MNPTSNRKSVDELSRAYPPLNREKGLRQKIARLWERKNHKIIVLDDDPTGVQTVHDLFVITDWSKEWIRKGLLDRRNVLFILTNTRSYQPEKAAAINREVMGNLTEVARELNLEFSVISRGDSTLRGHYPLEIDVIRGELSRLSGTDFDGHLIIPGFFEGGRYTLDDTHYLREGEYLIPVHETEFARDEVFGFSSAYLPGWVVEKGGAGSLQEVLTIGLEDIRIGGADQVYNILLSVRDQRPVIVNAACYEDLDVVSVALIRAMEAGKRYLFRTAASFVKSFAGIGERAFLSAEELTADQGKNHGGLIIVGSHTKKTTDQLGELIKRYPVRTMEIDVAKILQDASRVEEEVRIIKALEEAVAGGRDTVLYTSRQVVTAANKHDNLSISQQISGSLASLVGSLRVTPKFIVAKGGITSSDIATQGLKIKKAKILGQATFGVPVWLTGPESRFPNTPYIVFPGNVGDQFTLSEIVGKIATNRLK</sequence>